<dbReference type="HAMAP" id="MF_01440">
    <property type="entry name" value="CheD"/>
    <property type="match status" value="1"/>
</dbReference>
<comment type="catalytic activity">
    <reaction evidence="3">
        <text>L-glutaminyl-[protein] + H2O = L-glutamyl-[protein] + NH4(+)</text>
        <dbReference type="Rhea" id="RHEA:16441"/>
        <dbReference type="Rhea" id="RHEA-COMP:10207"/>
        <dbReference type="Rhea" id="RHEA-COMP:10208"/>
        <dbReference type="ChEBI" id="CHEBI:15377"/>
        <dbReference type="ChEBI" id="CHEBI:28938"/>
        <dbReference type="ChEBI" id="CHEBI:29973"/>
        <dbReference type="ChEBI" id="CHEBI:30011"/>
        <dbReference type="EC" id="3.5.1.44"/>
    </reaction>
</comment>
<dbReference type="GO" id="GO:0050568">
    <property type="term" value="F:protein-glutamine glutaminase activity"/>
    <property type="evidence" value="ECO:0007669"/>
    <property type="project" value="UniProtKB-UniRule"/>
</dbReference>
<keyword evidence="1 3" id="KW-0145">Chemotaxis</keyword>
<accession>A0A7Y9U603</accession>
<protein>
    <recommendedName>
        <fullName evidence="3">Probable chemoreceptor glutamine deamidase CheD</fullName>
        <ecNumber evidence="3">3.5.1.44</ecNumber>
    </recommendedName>
</protein>
<comment type="caution">
    <text evidence="4">The sequence shown here is derived from an EMBL/GenBank/DDBJ whole genome shotgun (WGS) entry which is preliminary data.</text>
</comment>
<evidence type="ECO:0000313" key="4">
    <source>
        <dbReference type="EMBL" id="NYG33523.1"/>
    </source>
</evidence>
<gene>
    <name evidence="3" type="primary">cheD</name>
    <name evidence="4" type="ORF">BDD16_002509</name>
</gene>
<evidence type="ECO:0000256" key="2">
    <source>
        <dbReference type="ARBA" id="ARBA00022801"/>
    </source>
</evidence>
<evidence type="ECO:0000256" key="1">
    <source>
        <dbReference type="ARBA" id="ARBA00022500"/>
    </source>
</evidence>
<dbReference type="NCBIfam" id="NF010013">
    <property type="entry name" value="PRK13487.1"/>
    <property type="match status" value="1"/>
</dbReference>
<comment type="similarity">
    <text evidence="3">Belongs to the CheD family.</text>
</comment>
<reference evidence="4 5" key="1">
    <citation type="submission" date="2020-07" db="EMBL/GenBank/DDBJ databases">
        <title>Genomic Encyclopedia of Archaeal and Bacterial Type Strains, Phase II (KMG-II): from individual species to whole genera.</title>
        <authorList>
            <person name="Goeker M."/>
        </authorList>
    </citation>
    <scope>NUCLEOTIDE SEQUENCE [LARGE SCALE GENOMIC DNA]</scope>
    <source>
        <strain evidence="4 5">DSM 21226</strain>
    </source>
</reference>
<dbReference type="InterPro" id="IPR038592">
    <property type="entry name" value="CheD-like_sf"/>
</dbReference>
<dbReference type="Pfam" id="PF03975">
    <property type="entry name" value="CheD"/>
    <property type="match status" value="1"/>
</dbReference>
<name>A0A7Y9U603_9BURK</name>
<dbReference type="GO" id="GO:0006935">
    <property type="term" value="P:chemotaxis"/>
    <property type="evidence" value="ECO:0007669"/>
    <property type="project" value="UniProtKB-UniRule"/>
</dbReference>
<dbReference type="RefSeq" id="WP_246332534.1">
    <property type="nucleotide sequence ID" value="NZ_CAXYYM010000005.1"/>
</dbReference>
<dbReference type="Proteomes" id="UP000518288">
    <property type="component" value="Unassembled WGS sequence"/>
</dbReference>
<keyword evidence="2 3" id="KW-0378">Hydrolase</keyword>
<dbReference type="PANTHER" id="PTHR35147:SF2">
    <property type="entry name" value="CHEMORECEPTOR GLUTAMINE DEAMIDASE CHED-RELATED"/>
    <property type="match status" value="1"/>
</dbReference>
<sequence length="229" mass="25073">MSQLPTSPVAEPSRTEPALARVVPGRIERLRALPRVDGQANFFYREVVFNADAVRIMPGEFFVHGEDIVITTTLGSCIAACLWDRQAQIGGMNHFMLPGGSGSAPDAGRYGIEAMERLINALLRQGATRRTLEAKLFGGAAMIPGPGSLNVGERNTRFAIDYLRDHEITLISKDVLGSSPRKVCFFPQTGRVMVRRLPPTQHNLVLALEREARRKVSSSLSTTSFADLP</sequence>
<dbReference type="InterPro" id="IPR005659">
    <property type="entry name" value="Chemorcpt_Glu_NH3ase_CheD"/>
</dbReference>
<dbReference type="CDD" id="cd16352">
    <property type="entry name" value="CheD"/>
    <property type="match status" value="1"/>
</dbReference>
<comment type="function">
    <text evidence="3">Probably deamidates glutamine residues to glutamate on methyl-accepting chemotaxis receptors (MCPs), playing an important role in chemotaxis.</text>
</comment>
<evidence type="ECO:0000313" key="5">
    <source>
        <dbReference type="Proteomes" id="UP000518288"/>
    </source>
</evidence>
<dbReference type="AlphaFoldDB" id="A0A7Y9U603"/>
<proteinExistence type="inferred from homology"/>
<dbReference type="InterPro" id="IPR011324">
    <property type="entry name" value="Cytotoxic_necrot_fac-like_cat"/>
</dbReference>
<evidence type="ECO:0000256" key="3">
    <source>
        <dbReference type="HAMAP-Rule" id="MF_01440"/>
    </source>
</evidence>
<keyword evidence="5" id="KW-1185">Reference proteome</keyword>
<dbReference type="EC" id="3.5.1.44" evidence="3"/>
<dbReference type="SUPFAM" id="SSF64438">
    <property type="entry name" value="CNF1/YfiH-like putative cysteine hydrolases"/>
    <property type="match status" value="1"/>
</dbReference>
<dbReference type="PANTHER" id="PTHR35147">
    <property type="entry name" value="CHEMORECEPTOR GLUTAMINE DEAMIDASE CHED-RELATED"/>
    <property type="match status" value="1"/>
</dbReference>
<dbReference type="Gene3D" id="3.30.1330.200">
    <property type="match status" value="1"/>
</dbReference>
<dbReference type="EMBL" id="JACCFH010000001">
    <property type="protein sequence ID" value="NYG33523.1"/>
    <property type="molecule type" value="Genomic_DNA"/>
</dbReference>
<organism evidence="4 5">
    <name type="scientific">Sphaerotilus montanus</name>
    <dbReference type="NCBI Taxonomy" id="522889"/>
    <lineage>
        <taxon>Bacteria</taxon>
        <taxon>Pseudomonadati</taxon>
        <taxon>Pseudomonadota</taxon>
        <taxon>Betaproteobacteria</taxon>
        <taxon>Burkholderiales</taxon>
        <taxon>Sphaerotilaceae</taxon>
        <taxon>Sphaerotilus</taxon>
    </lineage>
</organism>